<proteinExistence type="predicted"/>
<protein>
    <submittedName>
        <fullName evidence="2">Glycosyl transferase family 2</fullName>
    </submittedName>
</protein>
<dbReference type="GO" id="GO:0016758">
    <property type="term" value="F:hexosyltransferase activity"/>
    <property type="evidence" value="ECO:0007669"/>
    <property type="project" value="UniProtKB-ARBA"/>
</dbReference>
<feature type="domain" description="Glycosyltransferase 2-like" evidence="1">
    <location>
        <begin position="35"/>
        <end position="158"/>
    </location>
</feature>
<evidence type="ECO:0000313" key="2">
    <source>
        <dbReference type="EMBL" id="SDS71148.1"/>
    </source>
</evidence>
<dbReference type="InterPro" id="IPR029044">
    <property type="entry name" value="Nucleotide-diphossugar_trans"/>
</dbReference>
<dbReference type="PANTHER" id="PTHR22916">
    <property type="entry name" value="GLYCOSYLTRANSFERASE"/>
    <property type="match status" value="1"/>
</dbReference>
<dbReference type="Pfam" id="PF00535">
    <property type="entry name" value="Glycos_transf_2"/>
    <property type="match status" value="1"/>
</dbReference>
<dbReference type="EMBL" id="LT629755">
    <property type="protein sequence ID" value="SDS71148.1"/>
    <property type="molecule type" value="Genomic_DNA"/>
</dbReference>
<evidence type="ECO:0000313" key="3">
    <source>
        <dbReference type="Proteomes" id="UP000199482"/>
    </source>
</evidence>
<organism evidence="2 3">
    <name type="scientific">Agromyces flavus</name>
    <dbReference type="NCBI Taxonomy" id="589382"/>
    <lineage>
        <taxon>Bacteria</taxon>
        <taxon>Bacillati</taxon>
        <taxon>Actinomycetota</taxon>
        <taxon>Actinomycetes</taxon>
        <taxon>Micrococcales</taxon>
        <taxon>Microbacteriaceae</taxon>
        <taxon>Agromyces</taxon>
    </lineage>
</organism>
<dbReference type="CDD" id="cd00761">
    <property type="entry name" value="Glyco_tranf_GTA_type"/>
    <property type="match status" value="1"/>
</dbReference>
<keyword evidence="2" id="KW-0808">Transferase</keyword>
<dbReference type="InterPro" id="IPR001173">
    <property type="entry name" value="Glyco_trans_2-like"/>
</dbReference>
<dbReference type="Proteomes" id="UP000199482">
    <property type="component" value="Chromosome I"/>
</dbReference>
<dbReference type="STRING" id="589382.SAMN04489721_1774"/>
<evidence type="ECO:0000259" key="1">
    <source>
        <dbReference type="Pfam" id="PF00535"/>
    </source>
</evidence>
<dbReference type="SUPFAM" id="SSF53448">
    <property type="entry name" value="Nucleotide-diphospho-sugar transferases"/>
    <property type="match status" value="1"/>
</dbReference>
<accession>A0A1H1UFE0</accession>
<dbReference type="Gene3D" id="3.90.550.10">
    <property type="entry name" value="Spore Coat Polysaccharide Biosynthesis Protein SpsA, Chain A"/>
    <property type="match status" value="1"/>
</dbReference>
<gene>
    <name evidence="2" type="ORF">SAMN04489721_1774</name>
</gene>
<dbReference type="PANTHER" id="PTHR22916:SF3">
    <property type="entry name" value="UDP-GLCNAC:BETAGAL BETA-1,3-N-ACETYLGLUCOSAMINYLTRANSFERASE-LIKE PROTEIN 1"/>
    <property type="match status" value="1"/>
</dbReference>
<reference evidence="3" key="1">
    <citation type="submission" date="2016-10" db="EMBL/GenBank/DDBJ databases">
        <authorList>
            <person name="Varghese N."/>
            <person name="Submissions S."/>
        </authorList>
    </citation>
    <scope>NUCLEOTIDE SEQUENCE [LARGE SCALE GENOMIC DNA]</scope>
    <source>
        <strain evidence="3">CPCC 202695</strain>
    </source>
</reference>
<sequence>MKGALAPIAAVVRRNRGRRAGAAIPVAERTSGWISVVMPVHDVADYVDASIRSVLSQGYWRLELIVVDDASEDATRDRVRRWVERDSRVRLVDASFGDVNAARNLGVSHGKGEYLAFLDGDDLMLAGALRDLVEALQASGSDFAVGSYDRLVDGRRTPPAFWIDEAHETDRRRTSVVQFAQIMVNAVQWTKVYRRSFWDSAGLAFPEGGHFQDQLVSARAYARAERIDVLRRAVVSWRIRHDGSSMTQQGVNTAQIRDRFATAVRALEVLSRESTPEVCEARRAQFLGYDAAVATAELPRMSHDAYAALRSGLASLAPEANEPVWNVVPAEYKVLFDLILRDDHERALQYIARGGLDLLQHDLVEIDGVQYVQMPYWGDEAAGVPLVRFRAAPRELRAFAAASVS</sequence>
<name>A0A1H1UFE0_9MICO</name>
<dbReference type="RefSeq" id="WP_229724747.1">
    <property type="nucleotide sequence ID" value="NZ_BMDN01000004.1"/>
</dbReference>
<dbReference type="AlphaFoldDB" id="A0A1H1UFE0"/>